<dbReference type="InterPro" id="IPR037401">
    <property type="entry name" value="SnoaL-like"/>
</dbReference>
<gene>
    <name evidence="3" type="ORF">ABOZ73_18490</name>
</gene>
<proteinExistence type="predicted"/>
<dbReference type="PANTHER" id="PTHR41252:SF1">
    <property type="entry name" value="BLR2505 PROTEIN"/>
    <property type="match status" value="1"/>
</dbReference>
<protein>
    <submittedName>
        <fullName evidence="3">Nuclear transport factor 2 family protein</fullName>
    </submittedName>
</protein>
<dbReference type="RefSeq" id="WP_369059569.1">
    <property type="nucleotide sequence ID" value="NZ_CP158375.1"/>
</dbReference>
<organism evidence="3">
    <name type="scientific">Caulobacter sp. 73W</name>
    <dbReference type="NCBI Taxonomy" id="3161137"/>
    <lineage>
        <taxon>Bacteria</taxon>
        <taxon>Pseudomonadati</taxon>
        <taxon>Pseudomonadota</taxon>
        <taxon>Alphaproteobacteria</taxon>
        <taxon>Caulobacterales</taxon>
        <taxon>Caulobacteraceae</taxon>
        <taxon>Caulobacter</taxon>
    </lineage>
</organism>
<reference evidence="3" key="1">
    <citation type="submission" date="2024-06" db="EMBL/GenBank/DDBJ databases">
        <title>Caulobacter inopinatus, sp. nov.</title>
        <authorList>
            <person name="Donachie S.P."/>
        </authorList>
    </citation>
    <scope>NUCLEOTIDE SEQUENCE</scope>
    <source>
        <strain evidence="3">73W</strain>
    </source>
</reference>
<dbReference type="PANTHER" id="PTHR41252">
    <property type="entry name" value="BLR2505 PROTEIN"/>
    <property type="match status" value="1"/>
</dbReference>
<dbReference type="SUPFAM" id="SSF54427">
    <property type="entry name" value="NTF2-like"/>
    <property type="match status" value="1"/>
</dbReference>
<dbReference type="AlphaFoldDB" id="A0AB39KSW1"/>
<dbReference type="Gene3D" id="3.10.450.50">
    <property type="match status" value="1"/>
</dbReference>
<feature type="signal peptide" evidence="1">
    <location>
        <begin position="1"/>
        <end position="23"/>
    </location>
</feature>
<keyword evidence="1" id="KW-0732">Signal</keyword>
<sequence length="171" mass="18627">MTKLRTLAIGTVAGLAAPASLKAAEQAQGPSQAQSNRTIVSSAFDRWSVGQGDFFTEVLSLQVIWTIEGSGPSAGVYRGLDDFVVRAVQPFADRMQRPVRPIAKRVWAEGEHVIVNWSGEGMAGDGKPYQNDYVWIFRLQDGKAVEVTAFLDLPAYDDVLRRVPAPPLSLP</sequence>
<name>A0AB39KSW1_9CAUL</name>
<dbReference type="InterPro" id="IPR032710">
    <property type="entry name" value="NTF2-like_dom_sf"/>
</dbReference>
<dbReference type="EMBL" id="CP158375">
    <property type="protein sequence ID" value="XDO96729.1"/>
    <property type="molecule type" value="Genomic_DNA"/>
</dbReference>
<evidence type="ECO:0000259" key="2">
    <source>
        <dbReference type="Pfam" id="PF12680"/>
    </source>
</evidence>
<accession>A0AB39KSW1</accession>
<feature type="domain" description="SnoaL-like" evidence="2">
    <location>
        <begin position="43"/>
        <end position="147"/>
    </location>
</feature>
<dbReference type="Pfam" id="PF12680">
    <property type="entry name" value="SnoaL_2"/>
    <property type="match status" value="1"/>
</dbReference>
<evidence type="ECO:0000313" key="3">
    <source>
        <dbReference type="EMBL" id="XDO96729.1"/>
    </source>
</evidence>
<feature type="chain" id="PRO_5044330052" evidence="1">
    <location>
        <begin position="24"/>
        <end position="171"/>
    </location>
</feature>
<evidence type="ECO:0000256" key="1">
    <source>
        <dbReference type="SAM" id="SignalP"/>
    </source>
</evidence>